<evidence type="ECO:0000313" key="5">
    <source>
        <dbReference type="Proteomes" id="UP000051315"/>
    </source>
</evidence>
<dbReference type="InterPro" id="IPR001789">
    <property type="entry name" value="Sig_transdc_resp-reg_receiver"/>
</dbReference>
<evidence type="ECO:0000313" key="4">
    <source>
        <dbReference type="EMBL" id="KRM08626.1"/>
    </source>
</evidence>
<sequence length="240" mass="27500">MTQMKLAVVEDNLQTQQQIRTLLNAVNSHRQPIITTFFDSGEAFLFQFSTQQEVDLILLDIQLGGQNGMTVARKVREFDPQVALAFLSNYDDYVFDGYDVGALGYIMKPLTADKLRALLQKVAAQTQVAYFLAEVEHEAIKIPLFDILYFEVQDHQINIHTQTKVYQIKSQLKEIQQQLSPDFIQTYRSLIVKLNFISHLTKTGLVLNDGTSLPVSRQQRAKVKQDFLTHYRGLAHDDLH</sequence>
<dbReference type="PROSITE" id="PS50930">
    <property type="entry name" value="HTH_LYTTR"/>
    <property type="match status" value="1"/>
</dbReference>
<dbReference type="InterPro" id="IPR046947">
    <property type="entry name" value="LytR-like"/>
</dbReference>
<dbReference type="PANTHER" id="PTHR37299:SF1">
    <property type="entry name" value="STAGE 0 SPORULATION PROTEIN A HOMOLOG"/>
    <property type="match status" value="1"/>
</dbReference>
<dbReference type="GO" id="GO:0003677">
    <property type="term" value="F:DNA binding"/>
    <property type="evidence" value="ECO:0007669"/>
    <property type="project" value="InterPro"/>
</dbReference>
<proteinExistence type="predicted"/>
<dbReference type="AlphaFoldDB" id="A0A0R1VSS1"/>
<evidence type="ECO:0000259" key="2">
    <source>
        <dbReference type="PROSITE" id="PS50110"/>
    </source>
</evidence>
<comment type="caution">
    <text evidence="4">The sequence shown here is derived from an EMBL/GenBank/DDBJ whole genome shotgun (WGS) entry which is preliminary data.</text>
</comment>
<protein>
    <submittedName>
        <fullName evidence="4">Response regulator</fullName>
    </submittedName>
</protein>
<dbReference type="Gene3D" id="3.40.50.2300">
    <property type="match status" value="1"/>
</dbReference>
<dbReference type="PROSITE" id="PS50110">
    <property type="entry name" value="RESPONSE_REGULATORY"/>
    <property type="match status" value="1"/>
</dbReference>
<dbReference type="Pfam" id="PF00072">
    <property type="entry name" value="Response_reg"/>
    <property type="match status" value="1"/>
</dbReference>
<name>A0A0R1VSS1_9LACO</name>
<dbReference type="EMBL" id="AZFX01000080">
    <property type="protein sequence ID" value="KRM08626.1"/>
    <property type="molecule type" value="Genomic_DNA"/>
</dbReference>
<dbReference type="InterPro" id="IPR011006">
    <property type="entry name" value="CheY-like_superfamily"/>
</dbReference>
<accession>A0A0R1VSS1</accession>
<dbReference type="SMART" id="SM00850">
    <property type="entry name" value="LytTR"/>
    <property type="match status" value="1"/>
</dbReference>
<feature type="domain" description="Response regulatory" evidence="2">
    <location>
        <begin position="5"/>
        <end position="123"/>
    </location>
</feature>
<feature type="modified residue" description="4-aspartylphosphate" evidence="1">
    <location>
        <position position="60"/>
    </location>
</feature>
<dbReference type="InterPro" id="IPR007492">
    <property type="entry name" value="LytTR_DNA-bd_dom"/>
</dbReference>
<reference evidence="4 5" key="1">
    <citation type="journal article" date="2015" name="Genome Announc.">
        <title>Expanding the biotechnology potential of lactobacilli through comparative genomics of 213 strains and associated genera.</title>
        <authorList>
            <person name="Sun Z."/>
            <person name="Harris H.M."/>
            <person name="McCann A."/>
            <person name="Guo C."/>
            <person name="Argimon S."/>
            <person name="Zhang W."/>
            <person name="Yang X."/>
            <person name="Jeffery I.B."/>
            <person name="Cooney J.C."/>
            <person name="Kagawa T.F."/>
            <person name="Liu W."/>
            <person name="Song Y."/>
            <person name="Salvetti E."/>
            <person name="Wrobel A."/>
            <person name="Rasinkangas P."/>
            <person name="Parkhill J."/>
            <person name="Rea M.C."/>
            <person name="O'Sullivan O."/>
            <person name="Ritari J."/>
            <person name="Douillard F.P."/>
            <person name="Paul Ross R."/>
            <person name="Yang R."/>
            <person name="Briner A.E."/>
            <person name="Felis G.E."/>
            <person name="de Vos W.M."/>
            <person name="Barrangou R."/>
            <person name="Klaenhammer T.R."/>
            <person name="Caufield P.W."/>
            <person name="Cui Y."/>
            <person name="Zhang H."/>
            <person name="O'Toole P.W."/>
        </authorList>
    </citation>
    <scope>NUCLEOTIDE SEQUENCE [LARGE SCALE GENOMIC DNA]</scope>
    <source>
        <strain evidence="4 5">DSM 17758</strain>
    </source>
</reference>
<dbReference type="PANTHER" id="PTHR37299">
    <property type="entry name" value="TRANSCRIPTIONAL REGULATOR-RELATED"/>
    <property type="match status" value="1"/>
</dbReference>
<dbReference type="PATRIC" id="fig|1423735.3.peg.375"/>
<keyword evidence="5" id="KW-1185">Reference proteome</keyword>
<evidence type="ECO:0000256" key="1">
    <source>
        <dbReference type="PROSITE-ProRule" id="PRU00169"/>
    </source>
</evidence>
<dbReference type="STRING" id="1423735.FC15_GL000363"/>
<dbReference type="Gene3D" id="2.40.50.1020">
    <property type="entry name" value="LytTr DNA-binding domain"/>
    <property type="match status" value="1"/>
</dbReference>
<dbReference type="GO" id="GO:0000156">
    <property type="term" value="F:phosphorelay response regulator activity"/>
    <property type="evidence" value="ECO:0007669"/>
    <property type="project" value="InterPro"/>
</dbReference>
<gene>
    <name evidence="4" type="ORF">FC15_GL000363</name>
</gene>
<dbReference type="Pfam" id="PF04397">
    <property type="entry name" value="LytTR"/>
    <property type="match status" value="1"/>
</dbReference>
<organism evidence="4 5">
    <name type="scientific">Lapidilactobacillus concavus DSM 17758</name>
    <dbReference type="NCBI Taxonomy" id="1423735"/>
    <lineage>
        <taxon>Bacteria</taxon>
        <taxon>Bacillati</taxon>
        <taxon>Bacillota</taxon>
        <taxon>Bacilli</taxon>
        <taxon>Lactobacillales</taxon>
        <taxon>Lactobacillaceae</taxon>
        <taxon>Lapidilactobacillus</taxon>
    </lineage>
</organism>
<evidence type="ECO:0000259" key="3">
    <source>
        <dbReference type="PROSITE" id="PS50930"/>
    </source>
</evidence>
<dbReference type="Proteomes" id="UP000051315">
    <property type="component" value="Unassembled WGS sequence"/>
</dbReference>
<keyword evidence="1" id="KW-0597">Phosphoprotein</keyword>
<feature type="domain" description="HTH LytTR-type" evidence="3">
    <location>
        <begin position="131"/>
        <end position="229"/>
    </location>
</feature>
<dbReference type="SMART" id="SM00448">
    <property type="entry name" value="REC"/>
    <property type="match status" value="1"/>
</dbReference>
<dbReference type="SUPFAM" id="SSF52172">
    <property type="entry name" value="CheY-like"/>
    <property type="match status" value="1"/>
</dbReference>